<feature type="transmembrane region" description="Helical" evidence="1">
    <location>
        <begin position="83"/>
        <end position="101"/>
    </location>
</feature>
<proteinExistence type="predicted"/>
<organism evidence="2 3">
    <name type="scientific">Mangrovibacillus cuniculi</name>
    <dbReference type="NCBI Taxonomy" id="2593652"/>
    <lineage>
        <taxon>Bacteria</taxon>
        <taxon>Bacillati</taxon>
        <taxon>Bacillota</taxon>
        <taxon>Bacilli</taxon>
        <taxon>Bacillales</taxon>
        <taxon>Bacillaceae</taxon>
        <taxon>Mangrovibacillus</taxon>
    </lineage>
</organism>
<evidence type="ECO:0000313" key="3">
    <source>
        <dbReference type="Proteomes" id="UP000593626"/>
    </source>
</evidence>
<gene>
    <name evidence="2" type="ORF">G8O30_11945</name>
</gene>
<keyword evidence="1" id="KW-0812">Transmembrane</keyword>
<evidence type="ECO:0000313" key="2">
    <source>
        <dbReference type="EMBL" id="QPC47614.1"/>
    </source>
</evidence>
<feature type="transmembrane region" description="Helical" evidence="1">
    <location>
        <begin position="190"/>
        <end position="208"/>
    </location>
</feature>
<evidence type="ECO:0000256" key="1">
    <source>
        <dbReference type="SAM" id="Phobius"/>
    </source>
</evidence>
<dbReference type="EMBL" id="CP049742">
    <property type="protein sequence ID" value="QPC47614.1"/>
    <property type="molecule type" value="Genomic_DNA"/>
</dbReference>
<dbReference type="KEGG" id="mcui:G8O30_11945"/>
<keyword evidence="1" id="KW-1133">Transmembrane helix</keyword>
<name>A0A7S8HG47_9BACI</name>
<protein>
    <submittedName>
        <fullName evidence="2">Uncharacterized protein</fullName>
    </submittedName>
</protein>
<accession>A0A7S8HG47</accession>
<dbReference type="AlphaFoldDB" id="A0A7S8HG47"/>
<feature type="transmembrane region" description="Helical" evidence="1">
    <location>
        <begin position="128"/>
        <end position="145"/>
    </location>
</feature>
<keyword evidence="1" id="KW-0472">Membrane</keyword>
<dbReference type="RefSeq" id="WP_239672285.1">
    <property type="nucleotide sequence ID" value="NZ_CP049742.1"/>
</dbReference>
<dbReference type="Proteomes" id="UP000593626">
    <property type="component" value="Chromosome"/>
</dbReference>
<feature type="transmembrane region" description="Helical" evidence="1">
    <location>
        <begin position="47"/>
        <end position="71"/>
    </location>
</feature>
<reference evidence="2 3" key="1">
    <citation type="submission" date="2019-07" db="EMBL/GenBank/DDBJ databases">
        <title>Genome sequence of 2 isolates from Red Sea Mangroves.</title>
        <authorList>
            <person name="Sefrji F."/>
            <person name="Michoud G."/>
            <person name="Merlino G."/>
            <person name="Daffonchio D."/>
        </authorList>
    </citation>
    <scope>NUCLEOTIDE SEQUENCE [LARGE SCALE GENOMIC DNA]</scope>
    <source>
        <strain evidence="2 3">R1DC41</strain>
    </source>
</reference>
<keyword evidence="3" id="KW-1185">Reference proteome</keyword>
<sequence>MKTLHIFMIAFIFISTLILTFYDLFIISTTLKELLLPNLEYNPIIDIIFGTIGAFLFLSIFTFAPHAFGVYHVMMRYENLKKYILPFTALFTLFSNSMYLIKTMISNWAVHSYYYRREQEWVYEVDNYFYLFKFHLLLIFFFVFTSKKKVKTNYHTLSVITITAGLPLHLYIMGSSHLFTIITLAKVRDWFLYFGVGVPVAYLLLLSGKKLFIKGKKA</sequence>
<feature type="transmembrane region" description="Helical" evidence="1">
    <location>
        <begin position="157"/>
        <end position="184"/>
    </location>
</feature>
<feature type="transmembrane region" description="Helical" evidence="1">
    <location>
        <begin position="7"/>
        <end position="27"/>
    </location>
</feature>